<proteinExistence type="predicted"/>
<name>A0ABU5YIH5_9MYCO</name>
<dbReference type="RefSeq" id="WP_224863820.1">
    <property type="nucleotide sequence ID" value="NZ_JAYJJS010000070.1"/>
</dbReference>
<evidence type="ECO:0000313" key="1">
    <source>
        <dbReference type="EMBL" id="MEB3049846.1"/>
    </source>
</evidence>
<evidence type="ECO:0000313" key="2">
    <source>
        <dbReference type="Proteomes" id="UP001299046"/>
    </source>
</evidence>
<gene>
    <name evidence="1" type="ORF">KV112_08875</name>
</gene>
<keyword evidence="2" id="KW-1185">Reference proteome</keyword>
<reference evidence="1 2" key="1">
    <citation type="submission" date="2023-12" db="EMBL/GenBank/DDBJ databases">
        <title>Description of new species of Mycobacterium terrae complex isolated from sewage at the Sao Paulo Zoological Park Foundation in Brazil.</title>
        <authorList>
            <person name="Romagnoli C.L."/>
            <person name="Conceicao E.C."/>
            <person name="Machado E."/>
            <person name="Barreto L.B.P.F."/>
            <person name="Sharma A."/>
            <person name="Silva N.M."/>
            <person name="Marques L.E."/>
            <person name="Juliana M.A."/>
            <person name="Lourenco M.C.S."/>
            <person name="Digiampietri L.A."/>
            <person name="Suffys P.N."/>
            <person name="Viana-Niero C."/>
        </authorList>
    </citation>
    <scope>NUCLEOTIDE SEQUENCE [LARGE SCALE GENOMIC DNA]</scope>
    <source>
        <strain evidence="1 2">MYC123</strain>
    </source>
</reference>
<accession>A0ABU5YIH5</accession>
<organism evidence="1 2">
    <name type="scientific">[Mycobacterium] zoologicum</name>
    <dbReference type="NCBI Taxonomy" id="2872311"/>
    <lineage>
        <taxon>Bacteria</taxon>
        <taxon>Bacillati</taxon>
        <taxon>Actinomycetota</taxon>
        <taxon>Actinomycetes</taxon>
        <taxon>Mycobacteriales</taxon>
        <taxon>Mycobacteriaceae</taxon>
        <taxon>Mycolicibacter</taxon>
    </lineage>
</organism>
<sequence length="154" mass="16979">MVFLPEVITGIDHTDLTATDLVVGVDVNTPPGWSGDFGQVVIRDLDQQIIDGGRAAEDPENSMGLNVIGHGDTVTIQRHLHRVRHAFNYPVEVTFPGCRQAVWVAARLFAGAVENCAPRQRRRESFPQFPSALSDTGETIALWRWIQSGERSSS</sequence>
<protein>
    <submittedName>
        <fullName evidence="1">Uncharacterized protein</fullName>
    </submittedName>
</protein>
<dbReference type="EMBL" id="JAYJJT010000008">
    <property type="protein sequence ID" value="MEB3049846.1"/>
    <property type="molecule type" value="Genomic_DNA"/>
</dbReference>
<comment type="caution">
    <text evidence="1">The sequence shown here is derived from an EMBL/GenBank/DDBJ whole genome shotgun (WGS) entry which is preliminary data.</text>
</comment>
<dbReference type="Proteomes" id="UP001299046">
    <property type="component" value="Unassembled WGS sequence"/>
</dbReference>